<dbReference type="InterPro" id="IPR000488">
    <property type="entry name" value="Death_dom"/>
</dbReference>
<dbReference type="KEGG" id="aplc:110989354"/>
<dbReference type="OrthoDB" id="10014857at2759"/>
<dbReference type="AlphaFoldDB" id="A0A8B7ZVC9"/>
<organism evidence="2 3">
    <name type="scientific">Acanthaster planci</name>
    <name type="common">Crown-of-thorns starfish</name>
    <dbReference type="NCBI Taxonomy" id="133434"/>
    <lineage>
        <taxon>Eukaryota</taxon>
        <taxon>Metazoa</taxon>
        <taxon>Echinodermata</taxon>
        <taxon>Eleutherozoa</taxon>
        <taxon>Asterozoa</taxon>
        <taxon>Asteroidea</taxon>
        <taxon>Valvatacea</taxon>
        <taxon>Valvatida</taxon>
        <taxon>Acanthasteridae</taxon>
        <taxon>Acanthaster</taxon>
    </lineage>
</organism>
<reference evidence="3" key="1">
    <citation type="submission" date="2025-08" db="UniProtKB">
        <authorList>
            <consortium name="RefSeq"/>
        </authorList>
    </citation>
    <scope>IDENTIFICATION</scope>
</reference>
<dbReference type="CDD" id="cd01670">
    <property type="entry name" value="Death"/>
    <property type="match status" value="1"/>
</dbReference>
<dbReference type="RefSeq" id="XP_022109374.1">
    <property type="nucleotide sequence ID" value="XM_022253682.1"/>
</dbReference>
<accession>A0A8B7ZVC9</accession>
<dbReference type="PROSITE" id="PS50017">
    <property type="entry name" value="DEATH_DOMAIN"/>
    <property type="match status" value="1"/>
</dbReference>
<keyword evidence="2" id="KW-1185">Reference proteome</keyword>
<dbReference type="GeneID" id="110989354"/>
<dbReference type="OMA" id="MNAPHET"/>
<proteinExistence type="predicted"/>
<feature type="domain" description="Death" evidence="1">
    <location>
        <begin position="34"/>
        <end position="113"/>
    </location>
</feature>
<dbReference type="GO" id="GO:0007165">
    <property type="term" value="P:signal transduction"/>
    <property type="evidence" value="ECO:0007669"/>
    <property type="project" value="InterPro"/>
</dbReference>
<dbReference type="SUPFAM" id="SSF47986">
    <property type="entry name" value="DEATH domain"/>
    <property type="match status" value="1"/>
</dbReference>
<protein>
    <submittedName>
        <fullName evidence="3">Uncharacterized protein LOC110989354</fullName>
    </submittedName>
</protein>
<dbReference type="Gene3D" id="1.10.533.10">
    <property type="entry name" value="Death Domain, Fas"/>
    <property type="match status" value="1"/>
</dbReference>
<gene>
    <name evidence="3" type="primary">LOC110989354</name>
</gene>
<dbReference type="Pfam" id="PF00531">
    <property type="entry name" value="Death"/>
    <property type="match status" value="1"/>
</dbReference>
<evidence type="ECO:0000313" key="3">
    <source>
        <dbReference type="RefSeq" id="XP_022109374.1"/>
    </source>
</evidence>
<dbReference type="Proteomes" id="UP000694845">
    <property type="component" value="Unplaced"/>
</dbReference>
<evidence type="ECO:0000259" key="1">
    <source>
        <dbReference type="PROSITE" id="PS50017"/>
    </source>
</evidence>
<name>A0A8B7ZVC9_ACAPL</name>
<dbReference type="InterPro" id="IPR011029">
    <property type="entry name" value="DEATH-like_dom_sf"/>
</dbReference>
<evidence type="ECO:0000313" key="2">
    <source>
        <dbReference type="Proteomes" id="UP000694845"/>
    </source>
</evidence>
<sequence length="120" mass="13466">MPRYGDPTTYYGICSDVPVTAPKGPLCDEELLRIASSLSNDWRMVAQSLGLPDNRIGSIERGFPPKERLFAVLRDWRGKSLKMNAPHETAVDLANAMFELGRDDIGHHLVKKYQDAFECS</sequence>